<dbReference type="AlphaFoldDB" id="A0A450SHA4"/>
<gene>
    <name evidence="2" type="ORF">BECKFW1821B_GA0114236_101242</name>
</gene>
<dbReference type="InterPro" id="IPR011379">
    <property type="entry name" value="MazG-related_GP37"/>
</dbReference>
<feature type="domain" description="MazG C-terminal" evidence="1">
    <location>
        <begin position="178"/>
        <end position="360"/>
    </location>
</feature>
<dbReference type="Pfam" id="PF18722">
    <property type="entry name" value="MazG_C"/>
    <property type="match status" value="1"/>
</dbReference>
<sequence>MDYSTLLHEYTKAVAPTDRLPLDNLRPVLMGLFGEVGGIMAAAKKSYREGKAFAEYRNAMEEEFGDTLWYLAALCRRSGLDVREVFPVGTYTEECREIAAKNPHSEATVDEALFALGEAAGTLLQISKPDEDIREPLRQFTNRYLHALQAAGVSLSQIIDANIAKVRGRFLEPEQDRLPSFDEAFPEEERLPAHFEIRIVQRKSGRSYMQWNGVFIGDPLTDNISNPDGYRFHDVFHLANAAILHWSPTFRALIKQKRKSDPKIDEAQDGGRAIVVEEGLSAWIFSRAKELDFFQGQTSVSFDLLKTVQQFVRGYEVEACPSRLWERAILDGYEVFRQVRANNGGIVIGDRHMRTITYRSLKEEK</sequence>
<evidence type="ECO:0000259" key="1">
    <source>
        <dbReference type="Pfam" id="PF18722"/>
    </source>
</evidence>
<protein>
    <recommendedName>
        <fullName evidence="1">MazG C-terminal domain-containing protein</fullName>
    </recommendedName>
</protein>
<dbReference type="CDD" id="cd11541">
    <property type="entry name" value="NTP-PPase_u4"/>
    <property type="match status" value="1"/>
</dbReference>
<accession>A0A450SHA4</accession>
<dbReference type="InterPro" id="IPR041407">
    <property type="entry name" value="MazG_C"/>
</dbReference>
<name>A0A450SHA4_9GAMM</name>
<reference evidence="2" key="1">
    <citation type="submission" date="2019-02" db="EMBL/GenBank/DDBJ databases">
        <authorList>
            <person name="Gruber-Vodicka R. H."/>
            <person name="Seah K. B. B."/>
        </authorList>
    </citation>
    <scope>NUCLEOTIDE SEQUENCE</scope>
    <source>
        <strain evidence="2">BECK_BZ106</strain>
    </source>
</reference>
<dbReference type="Gene3D" id="1.10.287.1080">
    <property type="entry name" value="MazG-like"/>
    <property type="match status" value="1"/>
</dbReference>
<dbReference type="SUPFAM" id="SSF101386">
    <property type="entry name" value="all-alpha NTP pyrophosphatases"/>
    <property type="match status" value="1"/>
</dbReference>
<evidence type="ECO:0000313" key="2">
    <source>
        <dbReference type="EMBL" id="VFJ52566.1"/>
    </source>
</evidence>
<organism evidence="2">
    <name type="scientific">Candidatus Kentrum sp. FW</name>
    <dbReference type="NCBI Taxonomy" id="2126338"/>
    <lineage>
        <taxon>Bacteria</taxon>
        <taxon>Pseudomonadati</taxon>
        <taxon>Pseudomonadota</taxon>
        <taxon>Gammaproteobacteria</taxon>
        <taxon>Candidatus Kentrum</taxon>
    </lineage>
</organism>
<proteinExistence type="predicted"/>
<dbReference type="EMBL" id="CAADFD010000012">
    <property type="protein sequence ID" value="VFJ52566.1"/>
    <property type="molecule type" value="Genomic_DNA"/>
</dbReference>